<protein>
    <submittedName>
        <fullName evidence="1">Uncharacterized protein</fullName>
    </submittedName>
</protein>
<name>X1DCQ6_9ZZZZ</name>
<sequence>MKHSEIIQNELTSRSYSTRFDNIDEYTYFSEKEFSVKELDEILKDIYMLGCARLYQKKKLTFNNNKVLFKYIIKLQFGKD</sequence>
<organism evidence="1">
    <name type="scientific">marine sediment metagenome</name>
    <dbReference type="NCBI Taxonomy" id="412755"/>
    <lineage>
        <taxon>unclassified sequences</taxon>
        <taxon>metagenomes</taxon>
        <taxon>ecological metagenomes</taxon>
    </lineage>
</organism>
<proteinExistence type="predicted"/>
<reference evidence="1" key="1">
    <citation type="journal article" date="2014" name="Front. Microbiol.">
        <title>High frequency of phylogenetically diverse reductive dehalogenase-homologous genes in deep subseafloor sedimentary metagenomes.</title>
        <authorList>
            <person name="Kawai M."/>
            <person name="Futagami T."/>
            <person name="Toyoda A."/>
            <person name="Takaki Y."/>
            <person name="Nishi S."/>
            <person name="Hori S."/>
            <person name="Arai W."/>
            <person name="Tsubouchi T."/>
            <person name="Morono Y."/>
            <person name="Uchiyama I."/>
            <person name="Ito T."/>
            <person name="Fujiyama A."/>
            <person name="Inagaki F."/>
            <person name="Takami H."/>
        </authorList>
    </citation>
    <scope>NUCLEOTIDE SEQUENCE</scope>
    <source>
        <strain evidence="1">Expedition CK06-06</strain>
    </source>
</reference>
<dbReference type="AlphaFoldDB" id="X1DCQ6"/>
<accession>X1DCQ6</accession>
<gene>
    <name evidence="1" type="ORF">S01H4_36673</name>
</gene>
<dbReference type="EMBL" id="BART01019627">
    <property type="protein sequence ID" value="GAG94216.1"/>
    <property type="molecule type" value="Genomic_DNA"/>
</dbReference>
<comment type="caution">
    <text evidence="1">The sequence shown here is derived from an EMBL/GenBank/DDBJ whole genome shotgun (WGS) entry which is preliminary data.</text>
</comment>
<evidence type="ECO:0000313" key="1">
    <source>
        <dbReference type="EMBL" id="GAG94216.1"/>
    </source>
</evidence>